<evidence type="ECO:0000313" key="2">
    <source>
        <dbReference type="EMBL" id="KAK6363254.1"/>
    </source>
</evidence>
<gene>
    <name evidence="2" type="ORF">TWF730_000697</name>
</gene>
<feature type="signal peptide" evidence="1">
    <location>
        <begin position="1"/>
        <end position="22"/>
    </location>
</feature>
<proteinExistence type="predicted"/>
<reference evidence="2 3" key="1">
    <citation type="submission" date="2019-10" db="EMBL/GenBank/DDBJ databases">
        <authorList>
            <person name="Palmer J.M."/>
        </authorList>
    </citation>
    <scope>NUCLEOTIDE SEQUENCE [LARGE SCALE GENOMIC DNA]</scope>
    <source>
        <strain evidence="2 3">TWF730</strain>
    </source>
</reference>
<dbReference type="AlphaFoldDB" id="A0AAV9VTK2"/>
<name>A0AAV9VTK2_9PEZI</name>
<sequence>MLQTWLARAALLTLAVVGSSHSATTPPTTSPFYAVALEKIYSNEFVEDSLTYLYPVSRGDDMPPILVDQGACSRKPSLSTSNNFYWDILLKSKRTTADWKKYAKGSHCRRRDMLLAYLIDGLTTYLSSINDFSEKQKNPPKIRKETCHDSSAFDQFLNIFRSKENAHTLRMCSSEFFDPPFATQEQYTEAMKALDTSMTKIYDIIDGWVCRHKMTDKSMTYFTLFKRKAEDIRARDDPERTPILHFLEDYPKRLDAGLRGLTGAIGEPATKLIQGLIERAAASKDIMKTMGIDEKERTQEQNDHIKAHCEPYRRILSAAIKGSPVPVKADTAPVKVDAAA</sequence>
<protein>
    <submittedName>
        <fullName evidence="2">Uncharacterized protein</fullName>
    </submittedName>
</protein>
<keyword evidence="1" id="KW-0732">Signal</keyword>
<evidence type="ECO:0000313" key="3">
    <source>
        <dbReference type="Proteomes" id="UP001373714"/>
    </source>
</evidence>
<dbReference type="EMBL" id="JAVHNS010000001">
    <property type="protein sequence ID" value="KAK6363254.1"/>
    <property type="molecule type" value="Genomic_DNA"/>
</dbReference>
<dbReference type="Proteomes" id="UP001373714">
    <property type="component" value="Unassembled WGS sequence"/>
</dbReference>
<accession>A0AAV9VTK2</accession>
<comment type="caution">
    <text evidence="2">The sequence shown here is derived from an EMBL/GenBank/DDBJ whole genome shotgun (WGS) entry which is preliminary data.</text>
</comment>
<feature type="chain" id="PRO_5043328776" evidence="1">
    <location>
        <begin position="23"/>
        <end position="340"/>
    </location>
</feature>
<evidence type="ECO:0000256" key="1">
    <source>
        <dbReference type="SAM" id="SignalP"/>
    </source>
</evidence>
<keyword evidence="3" id="KW-1185">Reference proteome</keyword>
<organism evidence="2 3">
    <name type="scientific">Orbilia blumenaviensis</name>
    <dbReference type="NCBI Taxonomy" id="1796055"/>
    <lineage>
        <taxon>Eukaryota</taxon>
        <taxon>Fungi</taxon>
        <taxon>Dikarya</taxon>
        <taxon>Ascomycota</taxon>
        <taxon>Pezizomycotina</taxon>
        <taxon>Orbiliomycetes</taxon>
        <taxon>Orbiliales</taxon>
        <taxon>Orbiliaceae</taxon>
        <taxon>Orbilia</taxon>
    </lineage>
</organism>